<dbReference type="HAMAP" id="MF_00201">
    <property type="entry name" value="RecO"/>
    <property type="match status" value="1"/>
</dbReference>
<dbReference type="PANTHER" id="PTHR33991:SF1">
    <property type="entry name" value="DNA REPAIR PROTEIN RECO"/>
    <property type="match status" value="1"/>
</dbReference>
<protein>
    <recommendedName>
        <fullName evidence="2 7">DNA repair protein RecO</fullName>
    </recommendedName>
    <alternativeName>
        <fullName evidence="6 7">Recombination protein O</fullName>
    </alternativeName>
</protein>
<reference evidence="10" key="1">
    <citation type="submission" date="2015-09" db="EMBL/GenBank/DDBJ databases">
        <authorList>
            <person name="Wibberg D."/>
        </authorList>
    </citation>
    <scope>NUCLEOTIDE SEQUENCE [LARGE SCALE GENOMIC DNA]</scope>
    <source>
        <strain evidence="10">SD1D</strain>
    </source>
</reference>
<dbReference type="InterPro" id="IPR037278">
    <property type="entry name" value="ARFGAP/RecO"/>
</dbReference>
<proteinExistence type="inferred from homology"/>
<evidence type="ECO:0000256" key="3">
    <source>
        <dbReference type="ARBA" id="ARBA00022763"/>
    </source>
</evidence>
<dbReference type="NCBIfam" id="TIGR00613">
    <property type="entry name" value="reco"/>
    <property type="match status" value="1"/>
</dbReference>
<evidence type="ECO:0000256" key="6">
    <source>
        <dbReference type="ARBA" id="ARBA00033409"/>
    </source>
</evidence>
<comment type="similarity">
    <text evidence="1 7">Belongs to the RecO family.</text>
</comment>
<keyword evidence="10" id="KW-1185">Reference proteome</keyword>
<accession>A0A0K8J3F8</accession>
<dbReference type="Gene3D" id="6.20.220.20">
    <property type="entry name" value="Recombination protein O, zinc-binding domain"/>
    <property type="match status" value="1"/>
</dbReference>
<dbReference type="GO" id="GO:0006302">
    <property type="term" value="P:double-strand break repair"/>
    <property type="evidence" value="ECO:0007669"/>
    <property type="project" value="TreeGrafter"/>
</dbReference>
<evidence type="ECO:0000256" key="1">
    <source>
        <dbReference type="ARBA" id="ARBA00007452"/>
    </source>
</evidence>
<dbReference type="OrthoDB" id="9797083at2"/>
<dbReference type="Gene3D" id="1.20.1440.120">
    <property type="entry name" value="Recombination protein O, C-terminal domain"/>
    <property type="match status" value="1"/>
</dbReference>
<keyword evidence="4 7" id="KW-0233">DNA recombination</keyword>
<evidence type="ECO:0000313" key="10">
    <source>
        <dbReference type="Proteomes" id="UP000196053"/>
    </source>
</evidence>
<feature type="domain" description="DNA replication/recombination mediator RecO N-terminal" evidence="8">
    <location>
        <begin position="7"/>
        <end position="79"/>
    </location>
</feature>
<gene>
    <name evidence="7" type="primary">recO</name>
    <name evidence="9" type="ORF">SD1D_0470</name>
</gene>
<dbReference type="SUPFAM" id="SSF50249">
    <property type="entry name" value="Nucleic acid-binding proteins"/>
    <property type="match status" value="1"/>
</dbReference>
<dbReference type="SUPFAM" id="SSF57863">
    <property type="entry name" value="ArfGap/RecO-like zinc finger"/>
    <property type="match status" value="1"/>
</dbReference>
<name>A0A0K8J3F8_9FIRM</name>
<evidence type="ECO:0000256" key="2">
    <source>
        <dbReference type="ARBA" id="ARBA00021310"/>
    </source>
</evidence>
<dbReference type="InterPro" id="IPR022572">
    <property type="entry name" value="DNA_rep/recomb_RecO_N"/>
</dbReference>
<dbReference type="Pfam" id="PF11967">
    <property type="entry name" value="RecO_N"/>
    <property type="match status" value="1"/>
</dbReference>
<evidence type="ECO:0000256" key="5">
    <source>
        <dbReference type="ARBA" id="ARBA00023204"/>
    </source>
</evidence>
<comment type="function">
    <text evidence="7">Involved in DNA repair and RecF pathway recombination.</text>
</comment>
<dbReference type="EMBL" id="LN879430">
    <property type="protein sequence ID" value="CUH92022.1"/>
    <property type="molecule type" value="Genomic_DNA"/>
</dbReference>
<evidence type="ECO:0000256" key="7">
    <source>
        <dbReference type="HAMAP-Rule" id="MF_00201"/>
    </source>
</evidence>
<evidence type="ECO:0000256" key="4">
    <source>
        <dbReference type="ARBA" id="ARBA00023172"/>
    </source>
</evidence>
<evidence type="ECO:0000259" key="8">
    <source>
        <dbReference type="Pfam" id="PF11967"/>
    </source>
</evidence>
<dbReference type="GO" id="GO:0006310">
    <property type="term" value="P:DNA recombination"/>
    <property type="evidence" value="ECO:0007669"/>
    <property type="project" value="UniProtKB-UniRule"/>
</dbReference>
<dbReference type="Pfam" id="PF02565">
    <property type="entry name" value="RecO_C"/>
    <property type="match status" value="1"/>
</dbReference>
<dbReference type="InterPro" id="IPR042242">
    <property type="entry name" value="RecO_C"/>
</dbReference>
<dbReference type="Proteomes" id="UP000196053">
    <property type="component" value="Chromosome I"/>
</dbReference>
<dbReference type="KEGG" id="hsd:SD1D_0470"/>
<dbReference type="GO" id="GO:0043590">
    <property type="term" value="C:bacterial nucleoid"/>
    <property type="evidence" value="ECO:0007669"/>
    <property type="project" value="TreeGrafter"/>
</dbReference>
<keyword evidence="5 7" id="KW-0234">DNA repair</keyword>
<dbReference type="AlphaFoldDB" id="A0A0K8J3F8"/>
<dbReference type="InterPro" id="IPR003717">
    <property type="entry name" value="RecO"/>
</dbReference>
<organism evidence="9 10">
    <name type="scientific">Herbinix luporum</name>
    <dbReference type="NCBI Taxonomy" id="1679721"/>
    <lineage>
        <taxon>Bacteria</taxon>
        <taxon>Bacillati</taxon>
        <taxon>Bacillota</taxon>
        <taxon>Clostridia</taxon>
        <taxon>Lachnospirales</taxon>
        <taxon>Lachnospiraceae</taxon>
        <taxon>Herbinix</taxon>
    </lineage>
</organism>
<keyword evidence="3 7" id="KW-0227">DNA damage</keyword>
<dbReference type="PANTHER" id="PTHR33991">
    <property type="entry name" value="DNA REPAIR PROTEIN RECO"/>
    <property type="match status" value="1"/>
</dbReference>
<sequence length="246" mass="27943">MPESILVTGMVLSAMPVGDYDKRLVLLTKELGKISAFAKGARRPNSALLACSQPFSFGEFSLYAGRTSYSIRSADISSYFSELRSDVESVYYGMYFCEFSEYITKENNDEKEILKLLYQTLRAVAKKTIELALIRLIFEIKIMALSGLAPQVFECVKCQKNSEEYRFSVESGGLLCKECRAYDKKAILLSTSSVYTLQYIISRDVERLFNFRVSGQVLKELKACARSYLKHYLNHEFKSTELLGSL</sequence>
<evidence type="ECO:0000313" key="9">
    <source>
        <dbReference type="EMBL" id="CUH92022.1"/>
    </source>
</evidence>
<dbReference type="InterPro" id="IPR012340">
    <property type="entry name" value="NA-bd_OB-fold"/>
</dbReference>
<dbReference type="Gene3D" id="2.40.50.140">
    <property type="entry name" value="Nucleic acid-binding proteins"/>
    <property type="match status" value="1"/>
</dbReference>